<reference evidence="1 2" key="1">
    <citation type="journal article" date="2019" name="Commun. Biol.">
        <title>The bagworm genome reveals a unique fibroin gene that provides high tensile strength.</title>
        <authorList>
            <person name="Kono N."/>
            <person name="Nakamura H."/>
            <person name="Ohtoshi R."/>
            <person name="Tomita M."/>
            <person name="Numata K."/>
            <person name="Arakawa K."/>
        </authorList>
    </citation>
    <scope>NUCLEOTIDE SEQUENCE [LARGE SCALE GENOMIC DNA]</scope>
</reference>
<organism evidence="1 2">
    <name type="scientific">Eumeta variegata</name>
    <name type="common">Bagworm moth</name>
    <name type="synonym">Eumeta japonica</name>
    <dbReference type="NCBI Taxonomy" id="151549"/>
    <lineage>
        <taxon>Eukaryota</taxon>
        <taxon>Metazoa</taxon>
        <taxon>Ecdysozoa</taxon>
        <taxon>Arthropoda</taxon>
        <taxon>Hexapoda</taxon>
        <taxon>Insecta</taxon>
        <taxon>Pterygota</taxon>
        <taxon>Neoptera</taxon>
        <taxon>Endopterygota</taxon>
        <taxon>Lepidoptera</taxon>
        <taxon>Glossata</taxon>
        <taxon>Ditrysia</taxon>
        <taxon>Tineoidea</taxon>
        <taxon>Psychidae</taxon>
        <taxon>Oiketicinae</taxon>
        <taxon>Eumeta</taxon>
    </lineage>
</organism>
<evidence type="ECO:0000313" key="2">
    <source>
        <dbReference type="Proteomes" id="UP000299102"/>
    </source>
</evidence>
<comment type="caution">
    <text evidence="1">The sequence shown here is derived from an EMBL/GenBank/DDBJ whole genome shotgun (WGS) entry which is preliminary data.</text>
</comment>
<accession>A0A4C1TXM5</accession>
<dbReference type="Proteomes" id="UP000299102">
    <property type="component" value="Unassembled WGS sequence"/>
</dbReference>
<keyword evidence="2" id="KW-1185">Reference proteome</keyword>
<name>A0A4C1TXM5_EUMVA</name>
<dbReference type="AlphaFoldDB" id="A0A4C1TXM5"/>
<sequence>MGTLNQNTVFIPELEHSISTPYSRLEAVPRNFVISGSLDFSALRKHVKAVGVFYSVQRGKYTEKLSHITPTAELHHRAAHVAHSNLAYIASTINRPLRRLLMRNFLSRTSKFLDELPSTVFPNEDDIRTFK</sequence>
<protein>
    <submittedName>
        <fullName evidence="1">Uncharacterized protein</fullName>
    </submittedName>
</protein>
<proteinExistence type="predicted"/>
<evidence type="ECO:0000313" key="1">
    <source>
        <dbReference type="EMBL" id="GBP18678.1"/>
    </source>
</evidence>
<gene>
    <name evidence="1" type="ORF">EVAR_8503_1</name>
</gene>
<dbReference type="EMBL" id="BGZK01000100">
    <property type="protein sequence ID" value="GBP18678.1"/>
    <property type="molecule type" value="Genomic_DNA"/>
</dbReference>